<feature type="transmembrane region" description="Helical" evidence="1">
    <location>
        <begin position="25"/>
        <end position="42"/>
    </location>
</feature>
<dbReference type="Proteomes" id="UP001476798">
    <property type="component" value="Unassembled WGS sequence"/>
</dbReference>
<dbReference type="EMBL" id="JAHRIO010027049">
    <property type="protein sequence ID" value="MEQ2166924.1"/>
    <property type="molecule type" value="Genomic_DNA"/>
</dbReference>
<proteinExistence type="predicted"/>
<gene>
    <name evidence="2" type="ORF">GOODEAATRI_033533</name>
</gene>
<keyword evidence="1" id="KW-0812">Transmembrane</keyword>
<protein>
    <submittedName>
        <fullName evidence="2">Uncharacterized protein</fullName>
    </submittedName>
</protein>
<evidence type="ECO:0000313" key="2">
    <source>
        <dbReference type="EMBL" id="MEQ2166924.1"/>
    </source>
</evidence>
<keyword evidence="1" id="KW-0472">Membrane</keyword>
<comment type="caution">
    <text evidence="2">The sequence shown here is derived from an EMBL/GenBank/DDBJ whole genome shotgun (WGS) entry which is preliminary data.</text>
</comment>
<evidence type="ECO:0000313" key="3">
    <source>
        <dbReference type="Proteomes" id="UP001476798"/>
    </source>
</evidence>
<keyword evidence="1" id="KW-1133">Transmembrane helix</keyword>
<keyword evidence="3" id="KW-1185">Reference proteome</keyword>
<reference evidence="2 3" key="1">
    <citation type="submission" date="2021-06" db="EMBL/GenBank/DDBJ databases">
        <authorList>
            <person name="Palmer J.M."/>
        </authorList>
    </citation>
    <scope>NUCLEOTIDE SEQUENCE [LARGE SCALE GENOMIC DNA]</scope>
    <source>
        <strain evidence="2 3">GA_2019</strain>
        <tissue evidence="2">Muscle</tissue>
    </source>
</reference>
<organism evidence="2 3">
    <name type="scientific">Goodea atripinnis</name>
    <dbReference type="NCBI Taxonomy" id="208336"/>
    <lineage>
        <taxon>Eukaryota</taxon>
        <taxon>Metazoa</taxon>
        <taxon>Chordata</taxon>
        <taxon>Craniata</taxon>
        <taxon>Vertebrata</taxon>
        <taxon>Euteleostomi</taxon>
        <taxon>Actinopterygii</taxon>
        <taxon>Neopterygii</taxon>
        <taxon>Teleostei</taxon>
        <taxon>Neoteleostei</taxon>
        <taxon>Acanthomorphata</taxon>
        <taxon>Ovalentaria</taxon>
        <taxon>Atherinomorphae</taxon>
        <taxon>Cyprinodontiformes</taxon>
        <taxon>Goodeidae</taxon>
        <taxon>Goodea</taxon>
    </lineage>
</organism>
<accession>A0ABV0N691</accession>
<name>A0ABV0N691_9TELE</name>
<evidence type="ECO:0000256" key="1">
    <source>
        <dbReference type="SAM" id="Phobius"/>
    </source>
</evidence>
<sequence>MLLEDILSNFSTSANFSYYSPYMHYQHLLLPLALSFLFVFPVHKTYIQVDVFDQDEASKGASATINFVYLFLNIENTTRPVICVSLSSQTPSQAQQVATHTKPGSA</sequence>